<evidence type="ECO:0000259" key="4">
    <source>
        <dbReference type="PROSITE" id="PS51294"/>
    </source>
</evidence>
<evidence type="ECO:0000256" key="1">
    <source>
        <dbReference type="ARBA" id="ARBA00023125"/>
    </source>
</evidence>
<feature type="region of interest" description="Disordered" evidence="2">
    <location>
        <begin position="179"/>
        <end position="198"/>
    </location>
</feature>
<organism evidence="5 6">
    <name type="scientific">Panicum virgatum</name>
    <name type="common">Blackwell switchgrass</name>
    <dbReference type="NCBI Taxonomy" id="38727"/>
    <lineage>
        <taxon>Eukaryota</taxon>
        <taxon>Viridiplantae</taxon>
        <taxon>Streptophyta</taxon>
        <taxon>Embryophyta</taxon>
        <taxon>Tracheophyta</taxon>
        <taxon>Spermatophyta</taxon>
        <taxon>Magnoliopsida</taxon>
        <taxon>Liliopsida</taxon>
        <taxon>Poales</taxon>
        <taxon>Poaceae</taxon>
        <taxon>PACMAD clade</taxon>
        <taxon>Panicoideae</taxon>
        <taxon>Panicodae</taxon>
        <taxon>Paniceae</taxon>
        <taxon>Panicinae</taxon>
        <taxon>Panicum</taxon>
        <taxon>Panicum sect. Hiantes</taxon>
    </lineage>
</organism>
<evidence type="ECO:0000256" key="2">
    <source>
        <dbReference type="SAM" id="MobiDB-lite"/>
    </source>
</evidence>
<reference evidence="5" key="1">
    <citation type="submission" date="2020-05" db="EMBL/GenBank/DDBJ databases">
        <title>WGS assembly of Panicum virgatum.</title>
        <authorList>
            <person name="Lovell J.T."/>
            <person name="Jenkins J."/>
            <person name="Shu S."/>
            <person name="Juenger T.E."/>
            <person name="Schmutz J."/>
        </authorList>
    </citation>
    <scope>NUCLEOTIDE SEQUENCE</scope>
    <source>
        <strain evidence="5">AP13</strain>
    </source>
</reference>
<protein>
    <recommendedName>
        <fullName evidence="7">Myb-like domain-containing protein</fullName>
    </recommendedName>
</protein>
<dbReference type="InterPro" id="IPR001005">
    <property type="entry name" value="SANT/Myb"/>
</dbReference>
<dbReference type="AlphaFoldDB" id="A0A8T0MR02"/>
<dbReference type="CDD" id="cd11660">
    <property type="entry name" value="SANT_TRF"/>
    <property type="match status" value="1"/>
</dbReference>
<evidence type="ECO:0000313" key="5">
    <source>
        <dbReference type="EMBL" id="KAG2537829.1"/>
    </source>
</evidence>
<dbReference type="EMBL" id="CM029054">
    <property type="protein sequence ID" value="KAG2537829.1"/>
    <property type="molecule type" value="Genomic_DNA"/>
</dbReference>
<feature type="domain" description="Myb-like" evidence="3">
    <location>
        <begin position="119"/>
        <end position="173"/>
    </location>
</feature>
<gene>
    <name evidence="5" type="ORF">PVAP13_9NG327746</name>
</gene>
<evidence type="ECO:0000259" key="3">
    <source>
        <dbReference type="PROSITE" id="PS50090"/>
    </source>
</evidence>
<evidence type="ECO:0008006" key="7">
    <source>
        <dbReference type="Google" id="ProtNLM"/>
    </source>
</evidence>
<dbReference type="PANTHER" id="PTHR47122:SF11">
    <property type="entry name" value="MYB-LIKE DOMAIN-CONTAINING PROTEIN"/>
    <property type="match status" value="1"/>
</dbReference>
<dbReference type="InterPro" id="IPR009057">
    <property type="entry name" value="Homeodomain-like_sf"/>
</dbReference>
<sequence>MVSMEDDRMEIQLLMTGPANEENLYEILVGGTFDHNTHQMRYEQQDARNRDGAEAVQKVRTDHELEYYLEPSKLGCFSSASCRCRRRGTRMRSRSSWRAQIGKLFGSQFPCTSAGAKYRSRKNNDHWTEDEMIELVVGVSKRGIGKWSRVKDDYFSTSVRTATHLKDKWRNLVAACKANTSRKTHKEKKSPKKKVSLQKATELVVKRFGHRILAMEAKHLAQKKNLNEPLS</sequence>
<keyword evidence="1" id="KW-0238">DNA-binding</keyword>
<dbReference type="Proteomes" id="UP000823388">
    <property type="component" value="Chromosome 9N"/>
</dbReference>
<keyword evidence="6" id="KW-1185">Reference proteome</keyword>
<dbReference type="PROSITE" id="PS50090">
    <property type="entry name" value="MYB_LIKE"/>
    <property type="match status" value="1"/>
</dbReference>
<comment type="caution">
    <text evidence="5">The sequence shown here is derived from an EMBL/GenBank/DDBJ whole genome shotgun (WGS) entry which is preliminary data.</text>
</comment>
<dbReference type="InterPro" id="IPR017930">
    <property type="entry name" value="Myb_dom"/>
</dbReference>
<dbReference type="Pfam" id="PF00249">
    <property type="entry name" value="Myb_DNA-binding"/>
    <property type="match status" value="1"/>
</dbReference>
<feature type="domain" description="HTH myb-type" evidence="4">
    <location>
        <begin position="119"/>
        <end position="177"/>
    </location>
</feature>
<dbReference type="SUPFAM" id="SSF46689">
    <property type="entry name" value="Homeodomain-like"/>
    <property type="match status" value="1"/>
</dbReference>
<dbReference type="GO" id="GO:0003677">
    <property type="term" value="F:DNA binding"/>
    <property type="evidence" value="ECO:0007669"/>
    <property type="project" value="UniProtKB-KW"/>
</dbReference>
<proteinExistence type="predicted"/>
<evidence type="ECO:0000313" key="6">
    <source>
        <dbReference type="Proteomes" id="UP000823388"/>
    </source>
</evidence>
<feature type="compositionally biased region" description="Basic residues" evidence="2">
    <location>
        <begin position="180"/>
        <end position="196"/>
    </location>
</feature>
<name>A0A8T0MR02_PANVG</name>
<dbReference type="Gene3D" id="1.10.246.220">
    <property type="match status" value="1"/>
</dbReference>
<accession>A0A8T0MR02</accession>
<dbReference type="PANTHER" id="PTHR47122">
    <property type="entry name" value="MYB-LIKE DNA-BINDING DOMAIN CONTAINING PROTEIN, EXPRESSED"/>
    <property type="match status" value="1"/>
</dbReference>
<dbReference type="PROSITE" id="PS51294">
    <property type="entry name" value="HTH_MYB"/>
    <property type="match status" value="1"/>
</dbReference>